<dbReference type="AlphaFoldDB" id="A0A8J5S0B5"/>
<dbReference type="SMART" id="SM00093">
    <property type="entry name" value="SERPIN"/>
    <property type="match status" value="1"/>
</dbReference>
<reference evidence="3" key="1">
    <citation type="journal article" date="2021" name="bioRxiv">
        <title>Whole Genome Assembly and Annotation of Northern Wild Rice, Zizania palustris L., Supports a Whole Genome Duplication in the Zizania Genus.</title>
        <authorList>
            <person name="Haas M."/>
            <person name="Kono T."/>
            <person name="Macchietto M."/>
            <person name="Millas R."/>
            <person name="McGilp L."/>
            <person name="Shao M."/>
            <person name="Duquette J."/>
            <person name="Hirsch C.N."/>
            <person name="Kimball J."/>
        </authorList>
    </citation>
    <scope>NUCLEOTIDE SEQUENCE</scope>
    <source>
        <tissue evidence="3">Fresh leaf tissue</tissue>
    </source>
</reference>
<dbReference type="Proteomes" id="UP000729402">
    <property type="component" value="Unassembled WGS sequence"/>
</dbReference>
<dbReference type="InterPro" id="IPR023795">
    <property type="entry name" value="Serpin_CS"/>
</dbReference>
<dbReference type="OrthoDB" id="686494at2759"/>
<dbReference type="PANTHER" id="PTHR11461:SF203">
    <property type="entry name" value="SERPIN-Z12-RELATED"/>
    <property type="match status" value="1"/>
</dbReference>
<gene>
    <name evidence="3" type="ORF">GUJ93_ZPchr0001g29394</name>
</gene>
<dbReference type="Pfam" id="PF00079">
    <property type="entry name" value="Serpin"/>
    <property type="match status" value="1"/>
</dbReference>
<evidence type="ECO:0000256" key="1">
    <source>
        <dbReference type="RuleBase" id="RU000411"/>
    </source>
</evidence>
<evidence type="ECO:0000313" key="4">
    <source>
        <dbReference type="Proteomes" id="UP000729402"/>
    </source>
</evidence>
<keyword evidence="4" id="KW-1185">Reference proteome</keyword>
<protein>
    <recommendedName>
        <fullName evidence="2">Serpin domain-containing protein</fullName>
    </recommendedName>
</protein>
<dbReference type="GO" id="GO:0004867">
    <property type="term" value="F:serine-type endopeptidase inhibitor activity"/>
    <property type="evidence" value="ECO:0007669"/>
    <property type="project" value="InterPro"/>
</dbReference>
<reference evidence="3" key="2">
    <citation type="submission" date="2021-02" db="EMBL/GenBank/DDBJ databases">
        <authorList>
            <person name="Kimball J.A."/>
            <person name="Haas M.W."/>
            <person name="Macchietto M."/>
            <person name="Kono T."/>
            <person name="Duquette J."/>
            <person name="Shao M."/>
        </authorList>
    </citation>
    <scope>NUCLEOTIDE SEQUENCE</scope>
    <source>
        <tissue evidence="3">Fresh leaf tissue</tissue>
    </source>
</reference>
<evidence type="ECO:0000259" key="2">
    <source>
        <dbReference type="SMART" id="SM00093"/>
    </source>
</evidence>
<sequence>MVLAGEPSFGRAAEGDDILRNAHVLPGGSPPVTADASTGSYAEAKLSCLPFAREVGCRAAAGKGSNFIISPLSFHAVVTLVASGTRGETQRELLSFLGSSSLAELHRAAAARLVSRLHHLPQTSFACGVWVDRNRALTPEFTDAAASRYAAVAEYADFVSQADKARHRVNAFVSDATRGLIRDVLPADAVDSSTVIVLANALYFKGTWSLPFHPSATFQAPFHLLDGTTVSAPFMTTAISFERYVAAFPGFTALKLPYKNDVDGVHQAAFYMLLLLPDINTALKLTDLYEMAATTTEFIKKHTPAAKSPIRQFMIPKFKLSFKFEASPDMQKLGVTRAFGGGDFSYMVTGGKGLFISAVYHQATIEVNEHGTLAAAATAVVMQQCRSARPPMDFVADRPFLFAVAEEITGALLFLGHVVNPLAE</sequence>
<name>A0A8J5S0B5_ZIZPA</name>
<dbReference type="PANTHER" id="PTHR11461">
    <property type="entry name" value="SERINE PROTEASE INHIBITOR, SERPIN"/>
    <property type="match status" value="1"/>
</dbReference>
<comment type="similarity">
    <text evidence="1">Belongs to the serpin family.</text>
</comment>
<dbReference type="InterPro" id="IPR023796">
    <property type="entry name" value="Serpin_dom"/>
</dbReference>
<evidence type="ECO:0000313" key="3">
    <source>
        <dbReference type="EMBL" id="KAG8052465.1"/>
    </source>
</evidence>
<feature type="domain" description="Serpin" evidence="2">
    <location>
        <begin position="58"/>
        <end position="421"/>
    </location>
</feature>
<proteinExistence type="inferred from homology"/>
<dbReference type="PROSITE" id="PS00284">
    <property type="entry name" value="SERPIN"/>
    <property type="match status" value="1"/>
</dbReference>
<organism evidence="3 4">
    <name type="scientific">Zizania palustris</name>
    <name type="common">Northern wild rice</name>
    <dbReference type="NCBI Taxonomy" id="103762"/>
    <lineage>
        <taxon>Eukaryota</taxon>
        <taxon>Viridiplantae</taxon>
        <taxon>Streptophyta</taxon>
        <taxon>Embryophyta</taxon>
        <taxon>Tracheophyta</taxon>
        <taxon>Spermatophyta</taxon>
        <taxon>Magnoliopsida</taxon>
        <taxon>Liliopsida</taxon>
        <taxon>Poales</taxon>
        <taxon>Poaceae</taxon>
        <taxon>BOP clade</taxon>
        <taxon>Oryzoideae</taxon>
        <taxon>Oryzeae</taxon>
        <taxon>Zizaniinae</taxon>
        <taxon>Zizania</taxon>
    </lineage>
</organism>
<dbReference type="InterPro" id="IPR000215">
    <property type="entry name" value="Serpin_fam"/>
</dbReference>
<comment type="caution">
    <text evidence="3">The sequence shown here is derived from an EMBL/GenBank/DDBJ whole genome shotgun (WGS) entry which is preliminary data.</text>
</comment>
<dbReference type="GO" id="GO:0005615">
    <property type="term" value="C:extracellular space"/>
    <property type="evidence" value="ECO:0007669"/>
    <property type="project" value="InterPro"/>
</dbReference>
<accession>A0A8J5S0B5</accession>
<dbReference type="EMBL" id="JAAALK010000288">
    <property type="protein sequence ID" value="KAG8052465.1"/>
    <property type="molecule type" value="Genomic_DNA"/>
</dbReference>